<evidence type="ECO:0000259" key="1">
    <source>
        <dbReference type="Pfam" id="PF12697"/>
    </source>
</evidence>
<name>A0A8H6HXG6_9AGAR</name>
<proteinExistence type="predicted"/>
<dbReference type="Gene3D" id="3.40.50.1820">
    <property type="entry name" value="alpha/beta hydrolase"/>
    <property type="match status" value="1"/>
</dbReference>
<dbReference type="GO" id="GO:0016787">
    <property type="term" value="F:hydrolase activity"/>
    <property type="evidence" value="ECO:0007669"/>
    <property type="project" value="UniProtKB-KW"/>
</dbReference>
<dbReference type="InterPro" id="IPR000073">
    <property type="entry name" value="AB_hydrolase_1"/>
</dbReference>
<dbReference type="Proteomes" id="UP000521943">
    <property type="component" value="Unassembled WGS sequence"/>
</dbReference>
<dbReference type="PANTHER" id="PTHR43798:SF33">
    <property type="entry name" value="HYDROLASE, PUTATIVE (AFU_ORTHOLOGUE AFUA_2G14860)-RELATED"/>
    <property type="match status" value="1"/>
</dbReference>
<dbReference type="EMBL" id="JACGCI010000036">
    <property type="protein sequence ID" value="KAF6754132.1"/>
    <property type="molecule type" value="Genomic_DNA"/>
</dbReference>
<gene>
    <name evidence="2" type="ORF">DFP72DRAFT_390316</name>
</gene>
<keyword evidence="2" id="KW-0378">Hydrolase</keyword>
<evidence type="ECO:0000313" key="2">
    <source>
        <dbReference type="EMBL" id="KAF6754132.1"/>
    </source>
</evidence>
<dbReference type="Pfam" id="PF12697">
    <property type="entry name" value="Abhydrolase_6"/>
    <property type="match status" value="1"/>
</dbReference>
<dbReference type="InterPro" id="IPR029058">
    <property type="entry name" value="AB_hydrolase_fold"/>
</dbReference>
<dbReference type="GO" id="GO:0016020">
    <property type="term" value="C:membrane"/>
    <property type="evidence" value="ECO:0007669"/>
    <property type="project" value="TreeGrafter"/>
</dbReference>
<dbReference type="OrthoDB" id="408373at2759"/>
<keyword evidence="3" id="KW-1185">Reference proteome</keyword>
<dbReference type="PANTHER" id="PTHR43798">
    <property type="entry name" value="MONOACYLGLYCEROL LIPASE"/>
    <property type="match status" value="1"/>
</dbReference>
<feature type="domain" description="AB hydrolase-1" evidence="1">
    <location>
        <begin position="37"/>
        <end position="284"/>
    </location>
</feature>
<organism evidence="2 3">
    <name type="scientific">Ephemerocybe angulata</name>
    <dbReference type="NCBI Taxonomy" id="980116"/>
    <lineage>
        <taxon>Eukaryota</taxon>
        <taxon>Fungi</taxon>
        <taxon>Dikarya</taxon>
        <taxon>Basidiomycota</taxon>
        <taxon>Agaricomycotina</taxon>
        <taxon>Agaricomycetes</taxon>
        <taxon>Agaricomycetidae</taxon>
        <taxon>Agaricales</taxon>
        <taxon>Agaricineae</taxon>
        <taxon>Psathyrellaceae</taxon>
        <taxon>Ephemerocybe</taxon>
    </lineage>
</organism>
<comment type="caution">
    <text evidence="2">The sequence shown here is derived from an EMBL/GenBank/DDBJ whole genome shotgun (WGS) entry which is preliminary data.</text>
</comment>
<sequence length="300" mass="32645">MATTANAVHPITEKLVTSSDGTQIYAEAAGESGLPTIVLIHGFGLSALVFAKLLRDKDLLKHFHLIAYDLRGHGRSGMPNEPSAYTSKCCADDFISVTKAFNVKTPPILLGWSLGGSVAADVLEHYGQDALAGMITAASFPYLDTSPNALSEWVSGTLFPGFLNQDNVALAISTRLAFTRALFNNPDDVPSEILWSWFGSSFLRDPAHLLHYIGPGHAQDTTNLWEAAKTGKLPLLVVEGDADKFTMNAYVRQTVDGKFSDIVFHTVKGGSHSFFYERQEEFVDQVSKFALRVFGGRKGD</sequence>
<accession>A0A8H6HXG6</accession>
<evidence type="ECO:0000313" key="3">
    <source>
        <dbReference type="Proteomes" id="UP000521943"/>
    </source>
</evidence>
<reference evidence="2 3" key="1">
    <citation type="submission" date="2020-07" db="EMBL/GenBank/DDBJ databases">
        <title>Comparative genomics of pyrophilous fungi reveals a link between fire events and developmental genes.</title>
        <authorList>
            <consortium name="DOE Joint Genome Institute"/>
            <person name="Steindorff A.S."/>
            <person name="Carver A."/>
            <person name="Calhoun S."/>
            <person name="Stillman K."/>
            <person name="Liu H."/>
            <person name="Lipzen A."/>
            <person name="Pangilinan J."/>
            <person name="Labutti K."/>
            <person name="Bruns T.D."/>
            <person name="Grigoriev I.V."/>
        </authorList>
    </citation>
    <scope>NUCLEOTIDE SEQUENCE [LARGE SCALE GENOMIC DNA]</scope>
    <source>
        <strain evidence="2 3">CBS 144469</strain>
    </source>
</reference>
<dbReference type="InterPro" id="IPR050266">
    <property type="entry name" value="AB_hydrolase_sf"/>
</dbReference>
<protein>
    <submittedName>
        <fullName evidence="2">Alpha/Beta hydrolase protein</fullName>
    </submittedName>
</protein>
<dbReference type="AlphaFoldDB" id="A0A8H6HXG6"/>
<dbReference type="SUPFAM" id="SSF53474">
    <property type="entry name" value="alpha/beta-Hydrolases"/>
    <property type="match status" value="1"/>
</dbReference>